<dbReference type="EMBL" id="MU002665">
    <property type="protein sequence ID" value="KAF2785802.1"/>
    <property type="molecule type" value="Genomic_DNA"/>
</dbReference>
<dbReference type="AlphaFoldDB" id="A0A6A6WNX7"/>
<keyword evidence="2" id="KW-1185">Reference proteome</keyword>
<sequence length="205" mass="23008">MYAARLMCAHPSKRLYRAPLRPYYSQAHHTIACRYPDIPAPFSLTTLSKEERERELSGHSAKKRTCIPVTLLGVQNSGLGTWQSMSRSLLESEPLLGLFSVSFLELGGADGSCYAAGFKLSSCYSCRACLWILCRPLSNLTQGLYSSVIGTNPRRKLYFFDAAVQESLRRRIPVNTYNTHCCYSVGYYIKLFNKTCIASSLMSSR</sequence>
<gene>
    <name evidence="1" type="ORF">K505DRAFT_161760</name>
</gene>
<reference evidence="1" key="1">
    <citation type="journal article" date="2020" name="Stud. Mycol.">
        <title>101 Dothideomycetes genomes: a test case for predicting lifestyles and emergence of pathogens.</title>
        <authorList>
            <person name="Haridas S."/>
            <person name="Albert R."/>
            <person name="Binder M."/>
            <person name="Bloem J."/>
            <person name="Labutti K."/>
            <person name="Salamov A."/>
            <person name="Andreopoulos B."/>
            <person name="Baker S."/>
            <person name="Barry K."/>
            <person name="Bills G."/>
            <person name="Bluhm B."/>
            <person name="Cannon C."/>
            <person name="Castanera R."/>
            <person name="Culley D."/>
            <person name="Daum C."/>
            <person name="Ezra D."/>
            <person name="Gonzalez J."/>
            <person name="Henrissat B."/>
            <person name="Kuo A."/>
            <person name="Liang C."/>
            <person name="Lipzen A."/>
            <person name="Lutzoni F."/>
            <person name="Magnuson J."/>
            <person name="Mondo S."/>
            <person name="Nolan M."/>
            <person name="Ohm R."/>
            <person name="Pangilinan J."/>
            <person name="Park H.-J."/>
            <person name="Ramirez L."/>
            <person name="Alfaro M."/>
            <person name="Sun H."/>
            <person name="Tritt A."/>
            <person name="Yoshinaga Y."/>
            <person name="Zwiers L.-H."/>
            <person name="Turgeon B."/>
            <person name="Goodwin S."/>
            <person name="Spatafora J."/>
            <person name="Crous P."/>
            <person name="Grigoriev I."/>
        </authorList>
    </citation>
    <scope>NUCLEOTIDE SEQUENCE</scope>
    <source>
        <strain evidence="1">CBS 109.77</strain>
    </source>
</reference>
<evidence type="ECO:0000313" key="1">
    <source>
        <dbReference type="EMBL" id="KAF2785802.1"/>
    </source>
</evidence>
<protein>
    <submittedName>
        <fullName evidence="1">Uncharacterized protein</fullName>
    </submittedName>
</protein>
<name>A0A6A6WNX7_9PLEO</name>
<dbReference type="Proteomes" id="UP000799757">
    <property type="component" value="Unassembled WGS sequence"/>
</dbReference>
<proteinExistence type="predicted"/>
<organism evidence="1 2">
    <name type="scientific">Melanomma pulvis-pyrius CBS 109.77</name>
    <dbReference type="NCBI Taxonomy" id="1314802"/>
    <lineage>
        <taxon>Eukaryota</taxon>
        <taxon>Fungi</taxon>
        <taxon>Dikarya</taxon>
        <taxon>Ascomycota</taxon>
        <taxon>Pezizomycotina</taxon>
        <taxon>Dothideomycetes</taxon>
        <taxon>Pleosporomycetidae</taxon>
        <taxon>Pleosporales</taxon>
        <taxon>Melanommataceae</taxon>
        <taxon>Melanomma</taxon>
    </lineage>
</organism>
<evidence type="ECO:0000313" key="2">
    <source>
        <dbReference type="Proteomes" id="UP000799757"/>
    </source>
</evidence>
<accession>A0A6A6WNX7</accession>